<dbReference type="AlphaFoldDB" id="A0AAD8LHF2"/>
<comment type="similarity">
    <text evidence="1">Belongs to the NDRG family.</text>
</comment>
<dbReference type="InterPro" id="IPR029058">
    <property type="entry name" value="AB_hydrolase_fold"/>
</dbReference>
<dbReference type="PANTHER" id="PTHR11034">
    <property type="entry name" value="N-MYC DOWNSTREAM REGULATED"/>
    <property type="match status" value="1"/>
</dbReference>
<reference evidence="2" key="1">
    <citation type="journal article" date="2023" name="bioRxiv">
        <title>Improved chromosome-level genome assembly for marigold (Tagetes erecta).</title>
        <authorList>
            <person name="Jiang F."/>
            <person name="Yuan L."/>
            <person name="Wang S."/>
            <person name="Wang H."/>
            <person name="Xu D."/>
            <person name="Wang A."/>
            <person name="Fan W."/>
        </authorList>
    </citation>
    <scope>NUCLEOTIDE SEQUENCE</scope>
    <source>
        <strain evidence="2">WSJ</strain>
        <tissue evidence="2">Leaf</tissue>
    </source>
</reference>
<evidence type="ECO:0000313" key="3">
    <source>
        <dbReference type="Proteomes" id="UP001229421"/>
    </source>
</evidence>
<accession>A0AAD8LHF2</accession>
<organism evidence="2 3">
    <name type="scientific">Tagetes erecta</name>
    <name type="common">African marigold</name>
    <dbReference type="NCBI Taxonomy" id="13708"/>
    <lineage>
        <taxon>Eukaryota</taxon>
        <taxon>Viridiplantae</taxon>
        <taxon>Streptophyta</taxon>
        <taxon>Embryophyta</taxon>
        <taxon>Tracheophyta</taxon>
        <taxon>Spermatophyta</taxon>
        <taxon>Magnoliopsida</taxon>
        <taxon>eudicotyledons</taxon>
        <taxon>Gunneridae</taxon>
        <taxon>Pentapetalae</taxon>
        <taxon>asterids</taxon>
        <taxon>campanulids</taxon>
        <taxon>Asterales</taxon>
        <taxon>Asteraceae</taxon>
        <taxon>Asteroideae</taxon>
        <taxon>Heliantheae alliance</taxon>
        <taxon>Tageteae</taxon>
        <taxon>Tagetes</taxon>
    </lineage>
</organism>
<dbReference type="InterPro" id="IPR004142">
    <property type="entry name" value="NDRG"/>
</dbReference>
<evidence type="ECO:0000313" key="2">
    <source>
        <dbReference type="EMBL" id="KAK1437590.1"/>
    </source>
</evidence>
<keyword evidence="3" id="KW-1185">Reference proteome</keyword>
<comment type="caution">
    <text evidence="2">The sequence shown here is derived from an EMBL/GenBank/DDBJ whole genome shotgun (WGS) entry which is preliminary data.</text>
</comment>
<gene>
    <name evidence="2" type="ORF">QVD17_03384</name>
</gene>
<dbReference type="SUPFAM" id="SSF53474">
    <property type="entry name" value="alpha/beta-Hydrolases"/>
    <property type="match status" value="1"/>
</dbReference>
<evidence type="ECO:0000256" key="1">
    <source>
        <dbReference type="ARBA" id="ARBA00005598"/>
    </source>
</evidence>
<dbReference type="Proteomes" id="UP001229421">
    <property type="component" value="Unassembled WGS sequence"/>
</dbReference>
<dbReference type="Gene3D" id="3.40.50.1820">
    <property type="entry name" value="alpha/beta hydrolase"/>
    <property type="match status" value="1"/>
</dbReference>
<proteinExistence type="inferred from homology"/>
<sequence>MAVSGHSIVAADLPFIHLRAKEHIIRTGCGSVSVTVYGDQQKPPLITYPDLALNHKSCFQGLFMSPESASLLLHNFCIYHITPPGHEFGAAPISTDEPVPSVVDLCDQILVVLNHFRLGSVMCMGAMGGAYILTQFAIKYSERVTGLILVSPICRAASWNEWLYNKFMSNMFYYCGMCDLLKELLIHRYFSKGACGSLGVSESEMVRACKKFLDERNSINVRRYLEALDRRHDMSKELESLECKTIIFVGDRSPFHDEALHMKAKLGENCSALVEVHPCGSMVTEEQPHAMLIPLEIFLKGFGLYRPCQFSDSPRSPLDSCCVDPKLLYPEHMGLKLRPIKTRVSPQPRANKS</sequence>
<name>A0AAD8LHF2_TARER</name>
<dbReference type="Pfam" id="PF03096">
    <property type="entry name" value="Ndr"/>
    <property type="match status" value="1"/>
</dbReference>
<protein>
    <submittedName>
        <fullName evidence="2">Uncharacterized protein</fullName>
    </submittedName>
</protein>
<dbReference type="EMBL" id="JAUHHV010000001">
    <property type="protein sequence ID" value="KAK1437590.1"/>
    <property type="molecule type" value="Genomic_DNA"/>
</dbReference>